<dbReference type="SUPFAM" id="SSF53335">
    <property type="entry name" value="S-adenosyl-L-methionine-dependent methyltransferases"/>
    <property type="match status" value="1"/>
</dbReference>
<dbReference type="PANTHER" id="PTHR31760">
    <property type="entry name" value="S-ADENOSYL-L-METHIONINE-DEPENDENT METHYLTRANSFERASES SUPERFAMILY PROTEIN"/>
    <property type="match status" value="1"/>
</dbReference>
<keyword evidence="4 6" id="KW-0808">Transferase</keyword>
<evidence type="ECO:0000313" key="8">
    <source>
        <dbReference type="Proteomes" id="UP000525298"/>
    </source>
</evidence>
<dbReference type="EC" id="2.1.1.-" evidence="6"/>
<protein>
    <recommendedName>
        <fullName evidence="6">Ribosomal RNA small subunit methyltransferase G</fullName>
        <ecNumber evidence="6">2.1.1.-</ecNumber>
    </recommendedName>
    <alternativeName>
        <fullName evidence="6">16S rRNA 7-methylguanosine methyltransferase</fullName>
        <shortName evidence="6">16S rRNA m7G methyltransferase</shortName>
    </alternativeName>
</protein>
<dbReference type="Pfam" id="PF02527">
    <property type="entry name" value="GidB"/>
    <property type="match status" value="1"/>
</dbReference>
<dbReference type="InterPro" id="IPR029063">
    <property type="entry name" value="SAM-dependent_MTases_sf"/>
</dbReference>
<evidence type="ECO:0000256" key="2">
    <source>
        <dbReference type="ARBA" id="ARBA00022552"/>
    </source>
</evidence>
<evidence type="ECO:0000256" key="4">
    <source>
        <dbReference type="ARBA" id="ARBA00022679"/>
    </source>
</evidence>
<comment type="caution">
    <text evidence="6">Lacks conserved residue(s) required for the propagation of feature annotation.</text>
</comment>
<name>A0A7W0C7K8_9BACT</name>
<comment type="similarity">
    <text evidence="6">Belongs to the methyltransferase superfamily. RNA methyltransferase RsmG family.</text>
</comment>
<comment type="caution">
    <text evidence="7">The sequence shown here is derived from an EMBL/GenBank/DDBJ whole genome shotgun (WGS) entry which is preliminary data.</text>
</comment>
<keyword evidence="3 6" id="KW-0489">Methyltransferase</keyword>
<dbReference type="CDD" id="cd02440">
    <property type="entry name" value="AdoMet_MTases"/>
    <property type="match status" value="1"/>
</dbReference>
<proteinExistence type="inferred from homology"/>
<feature type="binding site" evidence="6">
    <location>
        <begin position="135"/>
        <end position="136"/>
    </location>
    <ligand>
        <name>S-adenosyl-L-methionine</name>
        <dbReference type="ChEBI" id="CHEBI:59789"/>
    </ligand>
</feature>
<keyword evidence="1 6" id="KW-0963">Cytoplasm</keyword>
<evidence type="ECO:0000256" key="1">
    <source>
        <dbReference type="ARBA" id="ARBA00022490"/>
    </source>
</evidence>
<feature type="binding site" evidence="6">
    <location>
        <position position="151"/>
    </location>
    <ligand>
        <name>S-adenosyl-L-methionine</name>
        <dbReference type="ChEBI" id="CHEBI:59789"/>
    </ligand>
</feature>
<dbReference type="RefSeq" id="WP_181550309.1">
    <property type="nucleotide sequence ID" value="NZ_JACDUS010000002.1"/>
</dbReference>
<dbReference type="EMBL" id="JACDUS010000002">
    <property type="protein sequence ID" value="MBA2880646.1"/>
    <property type="molecule type" value="Genomic_DNA"/>
</dbReference>
<organism evidence="7 8">
    <name type="scientific">Desulfosalsimonas propionicica</name>
    <dbReference type="NCBI Taxonomy" id="332175"/>
    <lineage>
        <taxon>Bacteria</taxon>
        <taxon>Pseudomonadati</taxon>
        <taxon>Thermodesulfobacteriota</taxon>
        <taxon>Desulfobacteria</taxon>
        <taxon>Desulfobacterales</taxon>
        <taxon>Desulfosalsimonadaceae</taxon>
        <taxon>Desulfosalsimonas</taxon>
    </lineage>
</organism>
<evidence type="ECO:0000313" key="7">
    <source>
        <dbReference type="EMBL" id="MBA2880646.1"/>
    </source>
</evidence>
<dbReference type="InterPro" id="IPR003682">
    <property type="entry name" value="rRNA_ssu_MeTfrase_G"/>
</dbReference>
<gene>
    <name evidence="6" type="primary">rsmG</name>
    <name evidence="7" type="ORF">HNR65_000964</name>
</gene>
<reference evidence="7 8" key="1">
    <citation type="submission" date="2020-07" db="EMBL/GenBank/DDBJ databases">
        <title>Genomic Encyclopedia of Type Strains, Phase IV (KMG-IV): sequencing the most valuable type-strain genomes for metagenomic binning, comparative biology and taxonomic classification.</title>
        <authorList>
            <person name="Goeker M."/>
        </authorList>
    </citation>
    <scope>NUCLEOTIDE SEQUENCE [LARGE SCALE GENOMIC DNA]</scope>
    <source>
        <strain evidence="7 8">DSM 17721</strain>
    </source>
</reference>
<dbReference type="Proteomes" id="UP000525298">
    <property type="component" value="Unassembled WGS sequence"/>
</dbReference>
<accession>A0A7W0C7K8</accession>
<keyword evidence="2 6" id="KW-0698">rRNA processing</keyword>
<dbReference type="Gene3D" id="3.40.50.150">
    <property type="entry name" value="Vaccinia Virus protein VP39"/>
    <property type="match status" value="1"/>
</dbReference>
<dbReference type="GO" id="GO:0070043">
    <property type="term" value="F:rRNA (guanine-N7-)-methyltransferase activity"/>
    <property type="evidence" value="ECO:0007669"/>
    <property type="project" value="UniProtKB-UniRule"/>
</dbReference>
<dbReference type="AlphaFoldDB" id="A0A7W0C7K8"/>
<dbReference type="PANTHER" id="PTHR31760:SF0">
    <property type="entry name" value="S-ADENOSYL-L-METHIONINE-DEPENDENT METHYLTRANSFERASES SUPERFAMILY PROTEIN"/>
    <property type="match status" value="1"/>
</dbReference>
<evidence type="ECO:0000256" key="5">
    <source>
        <dbReference type="ARBA" id="ARBA00022691"/>
    </source>
</evidence>
<dbReference type="HAMAP" id="MF_00074">
    <property type="entry name" value="16SrRNA_methyltr_G"/>
    <property type="match status" value="1"/>
</dbReference>
<dbReference type="GO" id="GO:0005829">
    <property type="term" value="C:cytosol"/>
    <property type="evidence" value="ECO:0007669"/>
    <property type="project" value="TreeGrafter"/>
</dbReference>
<dbReference type="NCBIfam" id="TIGR00138">
    <property type="entry name" value="rsmG_gidB"/>
    <property type="match status" value="1"/>
</dbReference>
<feature type="binding site" evidence="6">
    <location>
        <position position="84"/>
    </location>
    <ligand>
        <name>S-adenosyl-L-methionine</name>
        <dbReference type="ChEBI" id="CHEBI:59789"/>
    </ligand>
</feature>
<evidence type="ECO:0000256" key="3">
    <source>
        <dbReference type="ARBA" id="ARBA00022603"/>
    </source>
</evidence>
<keyword evidence="8" id="KW-1185">Reference proteome</keyword>
<dbReference type="PIRSF" id="PIRSF003078">
    <property type="entry name" value="GidB"/>
    <property type="match status" value="1"/>
</dbReference>
<sequence>MKEKQTNWHQWQDWVAQAGKGLGLVLDDYKIGNLERFAEELLEAGERLNLTSVEDPLEIAENLMLDSMVPAKFIASGARVLDLGTGAGIPGIPMKIAFPELDLTLIDSRRKRISFVGYAIRRLGLENICARHVRAEDLAGEDQKFDVVVSRAVTSLAELMNLAAPLLKPGGVLMAMKGRGYETELEDAGLGKQVGEGGRVRLEKYRLPGLGIDRVVVMVKADL</sequence>
<comment type="subcellular location">
    <subcellularLocation>
        <location evidence="6">Cytoplasm</location>
    </subcellularLocation>
</comment>
<comment type="function">
    <text evidence="6">Specifically methylates the N7 position of a guanine in 16S rRNA.</text>
</comment>
<evidence type="ECO:0000256" key="6">
    <source>
        <dbReference type="HAMAP-Rule" id="MF_00074"/>
    </source>
</evidence>
<keyword evidence="5 6" id="KW-0949">S-adenosyl-L-methionine</keyword>